<evidence type="ECO:0000313" key="5">
    <source>
        <dbReference type="Proteomes" id="UP000300879"/>
    </source>
</evidence>
<dbReference type="KEGG" id="palo:E6C60_1742"/>
<dbReference type="InterPro" id="IPR003593">
    <property type="entry name" value="AAA+_ATPase"/>
</dbReference>
<organism evidence="4 5">
    <name type="scientific">Paenibacillus algicola</name>
    <dbReference type="NCBI Taxonomy" id="2565926"/>
    <lineage>
        <taxon>Bacteria</taxon>
        <taxon>Bacillati</taxon>
        <taxon>Bacillota</taxon>
        <taxon>Bacilli</taxon>
        <taxon>Bacillales</taxon>
        <taxon>Paenibacillaceae</taxon>
        <taxon>Paenibacillus</taxon>
    </lineage>
</organism>
<evidence type="ECO:0000259" key="3">
    <source>
        <dbReference type="SMART" id="SM00382"/>
    </source>
</evidence>
<dbReference type="NCBIfam" id="TIGR02858">
    <property type="entry name" value="spore_III_AA"/>
    <property type="match status" value="1"/>
</dbReference>
<dbReference type="GO" id="GO:0005524">
    <property type="term" value="F:ATP binding"/>
    <property type="evidence" value="ECO:0007669"/>
    <property type="project" value="UniProtKB-KW"/>
</dbReference>
<keyword evidence="1" id="KW-0547">Nucleotide-binding</keyword>
<dbReference type="Gene3D" id="3.40.50.300">
    <property type="entry name" value="P-loop containing nucleotide triphosphate hydrolases"/>
    <property type="match status" value="1"/>
</dbReference>
<reference evidence="4 5" key="1">
    <citation type="submission" date="2019-05" db="EMBL/GenBank/DDBJ databases">
        <authorList>
            <person name="Chen C."/>
        </authorList>
    </citation>
    <scope>NUCLEOTIDE SEQUENCE [LARGE SCALE GENOMIC DNA]</scope>
    <source>
        <strain evidence="4 5">HB172198</strain>
    </source>
</reference>
<dbReference type="EMBL" id="CP040396">
    <property type="protein sequence ID" value="QCT02457.1"/>
    <property type="molecule type" value="Genomic_DNA"/>
</dbReference>
<dbReference type="OrthoDB" id="9768243at2"/>
<dbReference type="SUPFAM" id="SSF52540">
    <property type="entry name" value="P-loop containing nucleoside triphosphate hydrolases"/>
    <property type="match status" value="1"/>
</dbReference>
<dbReference type="PANTHER" id="PTHR20953:SF3">
    <property type="entry name" value="P-LOOP CONTAINING NUCLEOSIDE TRIPHOSPHATE HYDROLASES SUPERFAMILY PROTEIN"/>
    <property type="match status" value="1"/>
</dbReference>
<dbReference type="SMART" id="SM00382">
    <property type="entry name" value="AAA"/>
    <property type="match status" value="1"/>
</dbReference>
<accession>A0A4P8XIM1</accession>
<sequence>MNTSWLDLFPDHIQALLRCMPQDVMKPLEEIRLREGRPLELNYEGVFQFLTPAGTFTRKPEEAYKPTREDMLRLLDMMSNHSLYTLEEELRKGFITIPGGHRVGLAGRTVLSDGKVRHIRDISSFNLRLAKEMRGAAEPLLPYLLDRDRNRIRHTLMVSSPQKGKTTILRDLARLISSGYSPSAFTACQGKKVGVVDERSEIAGCIQGVPSFDLGPRTDVLDGCPKAEGMMMMIRSMSPEVLMVDEIGRPEDAEAVSEALHAGISVVATAHGSSLEDAAGRQALASLMKARVFERYAVLDRSQGGFFFRLYDASVNEIKSSWPHGVVT</sequence>
<dbReference type="InterPro" id="IPR045735">
    <property type="entry name" value="Spore_III_AA_AAA+_ATPase"/>
</dbReference>
<name>A0A4P8XIM1_9BACL</name>
<evidence type="ECO:0000256" key="1">
    <source>
        <dbReference type="ARBA" id="ARBA00022741"/>
    </source>
</evidence>
<dbReference type="Proteomes" id="UP000300879">
    <property type="component" value="Chromosome"/>
</dbReference>
<protein>
    <submittedName>
        <fullName evidence="4">Stage III sporulation protein AA</fullName>
    </submittedName>
</protein>
<proteinExistence type="predicted"/>
<keyword evidence="5" id="KW-1185">Reference proteome</keyword>
<evidence type="ECO:0000256" key="2">
    <source>
        <dbReference type="ARBA" id="ARBA00022840"/>
    </source>
</evidence>
<dbReference type="InterPro" id="IPR014217">
    <property type="entry name" value="Spore_III_AA"/>
</dbReference>
<dbReference type="Pfam" id="PF19568">
    <property type="entry name" value="Spore_III_AA"/>
    <property type="match status" value="1"/>
</dbReference>
<dbReference type="InterPro" id="IPR027417">
    <property type="entry name" value="P-loop_NTPase"/>
</dbReference>
<dbReference type="RefSeq" id="WP_138225478.1">
    <property type="nucleotide sequence ID" value="NZ_CP040396.1"/>
</dbReference>
<gene>
    <name evidence="4" type="ORF">E6C60_1742</name>
</gene>
<keyword evidence="2" id="KW-0067">ATP-binding</keyword>
<evidence type="ECO:0000313" key="4">
    <source>
        <dbReference type="EMBL" id="QCT02457.1"/>
    </source>
</evidence>
<feature type="domain" description="AAA+ ATPase" evidence="3">
    <location>
        <begin position="151"/>
        <end position="294"/>
    </location>
</feature>
<dbReference type="AlphaFoldDB" id="A0A4P8XIM1"/>
<dbReference type="PANTHER" id="PTHR20953">
    <property type="entry name" value="KINASE-RELATED"/>
    <property type="match status" value="1"/>
</dbReference>